<proteinExistence type="predicted"/>
<dbReference type="PANTHER" id="PTHR36566">
    <property type="entry name" value="NICKEL INSERTION PROTEIN-RELATED"/>
    <property type="match status" value="1"/>
</dbReference>
<protein>
    <submittedName>
        <fullName evidence="2">Uncharacterized protein</fullName>
    </submittedName>
</protein>
<feature type="non-terminal residue" evidence="2">
    <location>
        <position position="1"/>
    </location>
</feature>
<reference evidence="2" key="1">
    <citation type="submission" date="2013-12" db="EMBL/GenBank/DDBJ databases">
        <title>A Varibaculum cambriense genome reconstructed from a premature infant gut community with otherwise low bacterial novelty that shifts toward anaerobic metabolism during the third week of life.</title>
        <authorList>
            <person name="Brown C.T."/>
            <person name="Sharon I."/>
            <person name="Thomas B.C."/>
            <person name="Castelle C.J."/>
            <person name="Morowitz M.J."/>
            <person name="Banfield J.F."/>
        </authorList>
    </citation>
    <scope>NUCLEOTIDE SEQUENCE</scope>
</reference>
<dbReference type="PANTHER" id="PTHR36566:SF1">
    <property type="entry name" value="PYRIDINIUM-3,5-BISTHIOCARBOXYLIC ACID MONONUCLEOTIDE NICKEL INSERTION PROTEIN"/>
    <property type="match status" value="1"/>
</dbReference>
<sequence length="92" mass="10435">MTPTIVSYGFGTKQFERPNCIRAFVEMINDSEDSIIELSCNLDDMTPEEIGFCIEQLLLSPALEVFTTPIMMKKQRPGTMLTVLCKIEDIEI</sequence>
<evidence type="ECO:0000256" key="1">
    <source>
        <dbReference type="ARBA" id="ARBA00022596"/>
    </source>
</evidence>
<feature type="non-terminal residue" evidence="2">
    <location>
        <position position="92"/>
    </location>
</feature>
<dbReference type="EMBL" id="AZMM01015913">
    <property type="protein sequence ID" value="ETJ29559.1"/>
    <property type="molecule type" value="Genomic_DNA"/>
</dbReference>
<evidence type="ECO:0000313" key="2">
    <source>
        <dbReference type="EMBL" id="ETJ29559.1"/>
    </source>
</evidence>
<dbReference type="Pfam" id="PF01969">
    <property type="entry name" value="Ni_insertion"/>
    <property type="match status" value="1"/>
</dbReference>
<dbReference type="AlphaFoldDB" id="W1XL50"/>
<dbReference type="Gene3D" id="3.30.70.1380">
    <property type="entry name" value="Transcriptional regulatory protein pf0864 domain like"/>
    <property type="match status" value="1"/>
</dbReference>
<organism evidence="2">
    <name type="scientific">human gut metagenome</name>
    <dbReference type="NCBI Taxonomy" id="408170"/>
    <lineage>
        <taxon>unclassified sequences</taxon>
        <taxon>metagenomes</taxon>
        <taxon>organismal metagenomes</taxon>
    </lineage>
</organism>
<comment type="caution">
    <text evidence="2">The sequence shown here is derived from an EMBL/GenBank/DDBJ whole genome shotgun (WGS) entry which is preliminary data.</text>
</comment>
<dbReference type="InterPro" id="IPR002822">
    <property type="entry name" value="Ni_insertion"/>
</dbReference>
<name>W1XL50_9ZZZZ</name>
<gene>
    <name evidence="2" type="ORF">Q604_UNBC15913G0001</name>
</gene>
<accession>W1XL50</accession>
<keyword evidence="1" id="KW-0533">Nickel</keyword>